<dbReference type="PANTHER" id="PTHR43903">
    <property type="entry name" value="NEUROLIGIN"/>
    <property type="match status" value="1"/>
</dbReference>
<comment type="caution">
    <text evidence="4">The sequence shown here is derived from an EMBL/GenBank/DDBJ whole genome shotgun (WGS) entry which is preliminary data.</text>
</comment>
<sequence length="262" mass="30069">MRALPGLDLSKGMPRDLFKETINNRTWVRNQNSHLQELLIYEYTDWSNASDPIVLRQRFIDINTDATFKAPAILSAKAFVKKQFPTYFYQLETAPATIPGYQKPHGQEYITALIFFTHLNLTTAGEIKLSKDIMTLWTNFAKTGNPNKPTPLEKNWPQYTADHEEYLGLSPNLTVRSKMRPDKMALWNELLPSIQETMKPTRASHMPTTTGKTDDKKDKLVMVLAILTGVFGALAVILLVLLITTCCKRKRRERDYLEYQLT</sequence>
<dbReference type="InterPro" id="IPR029058">
    <property type="entry name" value="AB_hydrolase_fold"/>
</dbReference>
<keyword evidence="2" id="KW-0812">Transmembrane</keyword>
<dbReference type="Proteomes" id="UP001163046">
    <property type="component" value="Unassembled WGS sequence"/>
</dbReference>
<protein>
    <recommendedName>
        <fullName evidence="3">Carboxylesterase type B domain-containing protein</fullName>
    </recommendedName>
</protein>
<accession>A0A9W9YE49</accession>
<feature type="transmembrane region" description="Helical" evidence="2">
    <location>
        <begin position="220"/>
        <end position="244"/>
    </location>
</feature>
<dbReference type="SUPFAM" id="SSF53474">
    <property type="entry name" value="alpha/beta-Hydrolases"/>
    <property type="match status" value="1"/>
</dbReference>
<dbReference type="EMBL" id="MU827786">
    <property type="protein sequence ID" value="KAJ7333677.1"/>
    <property type="molecule type" value="Genomic_DNA"/>
</dbReference>
<keyword evidence="2" id="KW-0472">Membrane</keyword>
<evidence type="ECO:0000256" key="2">
    <source>
        <dbReference type="SAM" id="Phobius"/>
    </source>
</evidence>
<comment type="similarity">
    <text evidence="1">Belongs to the type-B carboxylesterase/lipase family.</text>
</comment>
<proteinExistence type="inferred from homology"/>
<dbReference type="OrthoDB" id="6063370at2759"/>
<evidence type="ECO:0000256" key="1">
    <source>
        <dbReference type="ARBA" id="ARBA00005964"/>
    </source>
</evidence>
<dbReference type="InterPro" id="IPR002018">
    <property type="entry name" value="CarbesteraseB"/>
</dbReference>
<evidence type="ECO:0000313" key="5">
    <source>
        <dbReference type="Proteomes" id="UP001163046"/>
    </source>
</evidence>
<evidence type="ECO:0000259" key="3">
    <source>
        <dbReference type="Pfam" id="PF00135"/>
    </source>
</evidence>
<dbReference type="AlphaFoldDB" id="A0A9W9YE49"/>
<keyword evidence="2" id="KW-1133">Transmembrane helix</keyword>
<dbReference type="InterPro" id="IPR051093">
    <property type="entry name" value="Neuroligin/BSAL"/>
</dbReference>
<dbReference type="Gene3D" id="3.40.50.1820">
    <property type="entry name" value="alpha/beta hydrolase"/>
    <property type="match status" value="1"/>
</dbReference>
<keyword evidence="5" id="KW-1185">Reference proteome</keyword>
<dbReference type="Pfam" id="PF00135">
    <property type="entry name" value="COesterase"/>
    <property type="match status" value="1"/>
</dbReference>
<evidence type="ECO:0000313" key="4">
    <source>
        <dbReference type="EMBL" id="KAJ7333677.1"/>
    </source>
</evidence>
<organism evidence="4 5">
    <name type="scientific">Desmophyllum pertusum</name>
    <dbReference type="NCBI Taxonomy" id="174260"/>
    <lineage>
        <taxon>Eukaryota</taxon>
        <taxon>Metazoa</taxon>
        <taxon>Cnidaria</taxon>
        <taxon>Anthozoa</taxon>
        <taxon>Hexacorallia</taxon>
        <taxon>Scleractinia</taxon>
        <taxon>Caryophylliina</taxon>
        <taxon>Caryophylliidae</taxon>
        <taxon>Desmophyllum</taxon>
    </lineage>
</organism>
<gene>
    <name evidence="4" type="ORF">OS493_017221</name>
</gene>
<reference evidence="4" key="1">
    <citation type="submission" date="2023-01" db="EMBL/GenBank/DDBJ databases">
        <title>Genome assembly of the deep-sea coral Lophelia pertusa.</title>
        <authorList>
            <person name="Herrera S."/>
            <person name="Cordes E."/>
        </authorList>
    </citation>
    <scope>NUCLEOTIDE SEQUENCE</scope>
    <source>
        <strain evidence="4">USNM1676648</strain>
        <tissue evidence="4">Polyp</tissue>
    </source>
</reference>
<name>A0A9W9YE49_9CNID</name>
<feature type="domain" description="Carboxylesterase type B" evidence="3">
    <location>
        <begin position="24"/>
        <end position="187"/>
    </location>
</feature>